<dbReference type="Proteomes" id="UP000323876">
    <property type="component" value="Unassembled WGS sequence"/>
</dbReference>
<dbReference type="EMBL" id="VXLC01000057">
    <property type="protein sequence ID" value="KAA8877200.1"/>
    <property type="molecule type" value="Genomic_DNA"/>
</dbReference>
<feature type="domain" description="VOC" evidence="1">
    <location>
        <begin position="3"/>
        <end position="135"/>
    </location>
</feature>
<proteinExistence type="predicted"/>
<dbReference type="Pfam" id="PF13468">
    <property type="entry name" value="Glyoxalase_3"/>
    <property type="match status" value="1"/>
</dbReference>
<dbReference type="InterPro" id="IPR037523">
    <property type="entry name" value="VOC_core"/>
</dbReference>
<dbReference type="Gene3D" id="3.10.180.10">
    <property type="entry name" value="2,3-Dihydroxybiphenyl 1,2-Dioxygenase, domain 1"/>
    <property type="match status" value="1"/>
</dbReference>
<evidence type="ECO:0000313" key="2">
    <source>
        <dbReference type="EMBL" id="KAA8877200.1"/>
    </source>
</evidence>
<organism evidence="2 3">
    <name type="scientific">Nocardia colli</name>
    <dbReference type="NCBI Taxonomy" id="2545717"/>
    <lineage>
        <taxon>Bacteria</taxon>
        <taxon>Bacillati</taxon>
        <taxon>Actinomycetota</taxon>
        <taxon>Actinomycetes</taxon>
        <taxon>Mycobacteriales</taxon>
        <taxon>Nocardiaceae</taxon>
        <taxon>Nocardia</taxon>
    </lineage>
</organism>
<evidence type="ECO:0000313" key="3">
    <source>
        <dbReference type="Proteomes" id="UP000323876"/>
    </source>
</evidence>
<dbReference type="AlphaFoldDB" id="A0A5N0DL73"/>
<accession>A0A5N0DL73</accession>
<dbReference type="RefSeq" id="WP_150408448.1">
    <property type="nucleotide sequence ID" value="NZ_VXLC01000057.1"/>
</dbReference>
<reference evidence="2 3" key="1">
    <citation type="submission" date="2019-09" db="EMBL/GenBank/DDBJ databases">
        <authorList>
            <person name="Wang X."/>
        </authorList>
    </citation>
    <scope>NUCLEOTIDE SEQUENCE [LARGE SCALE GENOMIC DNA]</scope>
    <source>
        <strain evidence="2 3">CICC 11023</strain>
    </source>
</reference>
<dbReference type="PROSITE" id="PS51819">
    <property type="entry name" value="VOC"/>
    <property type="match status" value="1"/>
</dbReference>
<protein>
    <submittedName>
        <fullName evidence="2">VOC family protein</fullName>
    </submittedName>
</protein>
<keyword evidence="3" id="KW-1185">Reference proteome</keyword>
<dbReference type="SUPFAM" id="SSF54593">
    <property type="entry name" value="Glyoxalase/Bleomycin resistance protein/Dihydroxybiphenyl dioxygenase"/>
    <property type="match status" value="1"/>
</dbReference>
<gene>
    <name evidence="2" type="ORF">F3087_45535</name>
</gene>
<dbReference type="InterPro" id="IPR025870">
    <property type="entry name" value="Glyoxalase-like_dom"/>
</dbReference>
<comment type="caution">
    <text evidence="2">The sequence shown here is derived from an EMBL/GenBank/DDBJ whole genome shotgun (WGS) entry which is preliminary data.</text>
</comment>
<dbReference type="InterPro" id="IPR029068">
    <property type="entry name" value="Glyas_Bleomycin-R_OHBP_Dase"/>
</dbReference>
<name>A0A5N0DL73_9NOCA</name>
<sequence length="225" mass="24821">MLHLDHFSLGVSDLDDGVRRLAEQTGFGNYEGGVFPGGGVRNWIFPLGADIYLEVESATEATDDPASSWFRRATSDGADHWMFWCLRADTLDDLEQVARRLGSEVQVVPGRTEPDGTQRVVTSTPVGQAVRRARQQGLPNWYYRDDPDNNPARRAVAGDRTAAGVAWLEVAGDPDQFRSHIGTETFENLPLRFVPGEPGLHAVAVRSSDGEEIVIRRTPVGQDMF</sequence>
<evidence type="ECO:0000259" key="1">
    <source>
        <dbReference type="PROSITE" id="PS51819"/>
    </source>
</evidence>
<dbReference type="OrthoDB" id="3459583at2"/>